<dbReference type="GO" id="GO:0031177">
    <property type="term" value="F:phosphopantetheine binding"/>
    <property type="evidence" value="ECO:0007669"/>
    <property type="project" value="TreeGrafter"/>
</dbReference>
<evidence type="ECO:0000259" key="1">
    <source>
        <dbReference type="Pfam" id="PF00501"/>
    </source>
</evidence>
<evidence type="ECO:0000313" key="2">
    <source>
        <dbReference type="EMBL" id="QQM45069.1"/>
    </source>
</evidence>
<evidence type="ECO:0000313" key="3">
    <source>
        <dbReference type="Proteomes" id="UP000595636"/>
    </source>
</evidence>
<dbReference type="InterPro" id="IPR042099">
    <property type="entry name" value="ANL_N_sf"/>
</dbReference>
<dbReference type="InterPro" id="IPR020845">
    <property type="entry name" value="AMP-binding_CS"/>
</dbReference>
<dbReference type="GO" id="GO:0044550">
    <property type="term" value="P:secondary metabolite biosynthetic process"/>
    <property type="evidence" value="ECO:0007669"/>
    <property type="project" value="TreeGrafter"/>
</dbReference>
<dbReference type="Gene3D" id="3.30.300.30">
    <property type="match status" value="1"/>
</dbReference>
<dbReference type="GO" id="GO:0043041">
    <property type="term" value="P:amino acid activation for nonribosomal peptide biosynthetic process"/>
    <property type="evidence" value="ECO:0007669"/>
    <property type="project" value="TreeGrafter"/>
</dbReference>
<sequence length="519" mass="55788">MDAADHALYARFLRGLARAPERPAVRSGGQTVTYAEAHRTALRQAGSLLHATAEAPTAIGVLAAKGIPAYQGILTALCAGAAVVPLRPDFPVARTAEMMRAAGVTAVIADAQGRRLLPELLADRPDTVVLAADDNPEREHTAGRPVVVDERHALSEPRPVAPDDTAYVLFTSGSTGRPKGVPLSHGNFAHYFQVLDTRYDFTAEDVFTQTFDLNFDCSLFDMFSAWGAGASIARIPPQAYRDLPAHLTEQGVTVWFSTPSSIALVRRLGGLRPGSLPTLRWSLFAGEALKCADTDDWQRAAPASFVENLYGPTELTVTVTAHRWSPEVSPVVGANGVVPIGPLHKGLDHVLLDTDGRPHPDTGELCITGPQMAGRYLDPSDDHGRFLDHDGRCWYRTGDRVRLAPGGDLVYLGRMDAQVQVQGWRVELAEVDHALQACEGVDEAVTVGATTGAGTELVVFYTAAAPVPPARFATLLRATLPDGVVPRHYHHIAELPLNSNRKTDRRALTARADEILAGT</sequence>
<dbReference type="EMBL" id="CP066831">
    <property type="protein sequence ID" value="QQM45069.1"/>
    <property type="molecule type" value="Genomic_DNA"/>
</dbReference>
<gene>
    <name evidence="2" type="ORF">JEQ17_40505</name>
</gene>
<dbReference type="SUPFAM" id="SSF56801">
    <property type="entry name" value="Acetyl-CoA synthetase-like"/>
    <property type="match status" value="1"/>
</dbReference>
<dbReference type="AlphaFoldDB" id="A0A7T7L261"/>
<keyword evidence="3" id="KW-1185">Reference proteome</keyword>
<proteinExistence type="predicted"/>
<name>A0A7T7L261_9ACTN</name>
<dbReference type="Gene3D" id="3.40.50.12780">
    <property type="entry name" value="N-terminal domain of ligase-like"/>
    <property type="match status" value="1"/>
</dbReference>
<dbReference type="PROSITE" id="PS00455">
    <property type="entry name" value="AMP_BINDING"/>
    <property type="match status" value="1"/>
</dbReference>
<dbReference type="GO" id="GO:0005737">
    <property type="term" value="C:cytoplasm"/>
    <property type="evidence" value="ECO:0007669"/>
    <property type="project" value="TreeGrafter"/>
</dbReference>
<dbReference type="Pfam" id="PF00501">
    <property type="entry name" value="AMP-binding"/>
    <property type="match status" value="1"/>
</dbReference>
<protein>
    <submittedName>
        <fullName evidence="2">AMP-binding protein</fullName>
    </submittedName>
</protein>
<dbReference type="InterPro" id="IPR000873">
    <property type="entry name" value="AMP-dep_synth/lig_dom"/>
</dbReference>
<dbReference type="RefSeq" id="WP_200399879.1">
    <property type="nucleotide sequence ID" value="NZ_CP066831.1"/>
</dbReference>
<dbReference type="InterPro" id="IPR045851">
    <property type="entry name" value="AMP-bd_C_sf"/>
</dbReference>
<dbReference type="KEGG" id="slf:JEQ17_40505"/>
<dbReference type="Proteomes" id="UP000595636">
    <property type="component" value="Chromosome"/>
</dbReference>
<accession>A0A7T7L261</accession>
<feature type="domain" description="AMP-dependent synthetase/ligase" evidence="1">
    <location>
        <begin position="16"/>
        <end position="377"/>
    </location>
</feature>
<reference evidence="2 3" key="1">
    <citation type="submission" date="2020-12" db="EMBL/GenBank/DDBJ databases">
        <title>A novel species.</title>
        <authorList>
            <person name="Li K."/>
        </authorList>
    </citation>
    <scope>NUCLEOTIDE SEQUENCE [LARGE SCALE GENOMIC DNA]</scope>
    <source>
        <strain evidence="2 3">ZYC-3</strain>
    </source>
</reference>
<organism evidence="2 3">
    <name type="scientific">Streptomyces liliifuscus</name>
    <dbReference type="NCBI Taxonomy" id="2797636"/>
    <lineage>
        <taxon>Bacteria</taxon>
        <taxon>Bacillati</taxon>
        <taxon>Actinomycetota</taxon>
        <taxon>Actinomycetes</taxon>
        <taxon>Kitasatosporales</taxon>
        <taxon>Streptomycetaceae</taxon>
        <taxon>Streptomyces</taxon>
    </lineage>
</organism>
<dbReference type="PANTHER" id="PTHR45527">
    <property type="entry name" value="NONRIBOSOMAL PEPTIDE SYNTHETASE"/>
    <property type="match status" value="1"/>
</dbReference>
<dbReference type="PANTHER" id="PTHR45527:SF1">
    <property type="entry name" value="FATTY ACID SYNTHASE"/>
    <property type="match status" value="1"/>
</dbReference>